<evidence type="ECO:0000256" key="1">
    <source>
        <dbReference type="HAMAP-Rule" id="MF_02233"/>
    </source>
</evidence>
<keyword evidence="1" id="KW-0411">Iron-sulfur</keyword>
<dbReference type="InterPro" id="IPR001539">
    <property type="entry name" value="Peptidase_U32"/>
</dbReference>
<comment type="caution">
    <text evidence="2">The sequence shown here is derived from an EMBL/GenBank/DDBJ whole genome shotgun (WGS) entry which is preliminary data.</text>
</comment>
<feature type="binding site" evidence="1">
    <location>
        <position position="197"/>
    </location>
    <ligand>
        <name>[4Fe-4S] cluster</name>
        <dbReference type="ChEBI" id="CHEBI:49883"/>
    </ligand>
</feature>
<dbReference type="PANTHER" id="PTHR30217">
    <property type="entry name" value="PEPTIDASE U32 FAMILY"/>
    <property type="match status" value="1"/>
</dbReference>
<reference evidence="2 3" key="1">
    <citation type="submission" date="2023-08" db="EMBL/GenBank/DDBJ databases">
        <title>Implementing the SeqCode for naming new Mesorhizobium species isolated from Vachellia karroo root nodules.</title>
        <authorList>
            <person name="Van Lill M."/>
        </authorList>
    </citation>
    <scope>NUCLEOTIDE SEQUENCE [LARGE SCALE GENOMIC DNA]</scope>
    <source>
        <strain evidence="2 3">MSK 1335</strain>
    </source>
</reference>
<dbReference type="PANTHER" id="PTHR30217:SF11">
    <property type="entry name" value="UBIQUINONE BIOSYNTHESIS PROTEIN UBIV"/>
    <property type="match status" value="1"/>
</dbReference>
<dbReference type="Pfam" id="PF01136">
    <property type="entry name" value="Peptidase_U32"/>
    <property type="match status" value="1"/>
</dbReference>
<feature type="binding site" evidence="1">
    <location>
        <position position="193"/>
    </location>
    <ligand>
        <name>[4Fe-4S] cluster</name>
        <dbReference type="ChEBI" id="CHEBI:49883"/>
    </ligand>
</feature>
<dbReference type="InterPro" id="IPR051454">
    <property type="entry name" value="RNA/ubiquinone_mod_enzymes"/>
</dbReference>
<name>A0ABU4ZTI4_9HYPH</name>
<gene>
    <name evidence="1" type="primary">ubiV</name>
    <name evidence="2" type="ORF">RFM68_27920</name>
</gene>
<dbReference type="NCBIfam" id="NF011991">
    <property type="entry name" value="PRK15447.1"/>
    <property type="match status" value="1"/>
</dbReference>
<keyword evidence="1" id="KW-0004">4Fe-4S</keyword>
<dbReference type="HAMAP" id="MF_02233">
    <property type="entry name" value="UbiV"/>
    <property type="match status" value="1"/>
</dbReference>
<comment type="cofactor">
    <cofactor evidence="1">
        <name>[4Fe-4S] cluster</name>
        <dbReference type="ChEBI" id="CHEBI:49883"/>
    </cofactor>
</comment>
<dbReference type="InterPro" id="IPR043693">
    <property type="entry name" value="UbiV"/>
</dbReference>
<comment type="subunit">
    <text evidence="1">Forms a heterodimer with UbiU.</text>
</comment>
<comment type="pathway">
    <text evidence="1">Cofactor biosynthesis; ubiquinone biosynthesis.</text>
</comment>
<feature type="binding site" evidence="1">
    <location>
        <position position="48"/>
    </location>
    <ligand>
        <name>[4Fe-4S] cluster</name>
        <dbReference type="ChEBI" id="CHEBI:49883"/>
    </ligand>
</feature>
<evidence type="ECO:0000313" key="2">
    <source>
        <dbReference type="EMBL" id="MDX8528310.1"/>
    </source>
</evidence>
<evidence type="ECO:0000313" key="3">
    <source>
        <dbReference type="Proteomes" id="UP001276840"/>
    </source>
</evidence>
<dbReference type="EMBL" id="JAVIJF010000025">
    <property type="protein sequence ID" value="MDX8528310.1"/>
    <property type="molecule type" value="Genomic_DNA"/>
</dbReference>
<sequence length="304" mass="33246">MSEIALTEIALTLGPVFFHWSPDRLLDFYRRIADEAPIDRVHVGEVVCGKRMPFSDPAWPAVIERLERGGKQVVLATLAAPATVRERRSVEDLCGDERLVEINDVSGLPSRSGKSFITGPFLNVYNEASAKFLIQLGAQTICPPVELSFAAIGAMALKCPGAEFEIFAFGRLPLALSGRCYHARIHGLHKDSCQFTCEQDPDGLSVDTLDDQQFLAVNGVQTLSNQVQAFCPAPDALVSKGVRRLRLSPQTCDMVEVARIYRRLADGKEEPEDARFALSCLDLPGTLVDGYAHAKPGWHVTAPA</sequence>
<keyword evidence="1" id="KW-0831">Ubiquinone biosynthesis</keyword>
<feature type="binding site" evidence="1">
    <location>
        <position position="180"/>
    </location>
    <ligand>
        <name>[4Fe-4S] cluster</name>
        <dbReference type="ChEBI" id="CHEBI:49883"/>
    </ligand>
</feature>
<protein>
    <recommendedName>
        <fullName evidence="1">Ubiquinone biosynthesis protein UbiV</fullName>
    </recommendedName>
</protein>
<comment type="function">
    <text evidence="1">Required for O(2)-independent ubiquinone (coenzyme Q) biosynthesis. Together with UbiU, is essential for the C6-hydroxylation reaction in the oxygen-independent ubiquinone biosynthesis pathway.</text>
</comment>
<comment type="similarity">
    <text evidence="1">Belongs to the peptidase U32 family. UbiV subfamily.</text>
</comment>
<proteinExistence type="inferred from homology"/>
<dbReference type="Proteomes" id="UP001276840">
    <property type="component" value="Unassembled WGS sequence"/>
</dbReference>
<keyword evidence="1" id="KW-0408">Iron</keyword>
<keyword evidence="1" id="KW-0479">Metal-binding</keyword>
<keyword evidence="3" id="KW-1185">Reference proteome</keyword>
<organism evidence="2 3">
    <name type="scientific">Mesorhizobium montanum</name>
    <dbReference type="NCBI Taxonomy" id="3072323"/>
    <lineage>
        <taxon>Bacteria</taxon>
        <taxon>Pseudomonadati</taxon>
        <taxon>Pseudomonadota</taxon>
        <taxon>Alphaproteobacteria</taxon>
        <taxon>Hyphomicrobiales</taxon>
        <taxon>Phyllobacteriaceae</taxon>
        <taxon>Mesorhizobium</taxon>
    </lineage>
</organism>
<accession>A0ABU4ZTI4</accession>